<dbReference type="AlphaFoldDB" id="A0A438CEE7"/>
<reference evidence="1 2" key="1">
    <citation type="journal article" date="2018" name="PLoS Genet.">
        <title>Population sequencing reveals clonal diversity and ancestral inbreeding in the grapevine cultivar Chardonnay.</title>
        <authorList>
            <person name="Roach M.J."/>
            <person name="Johnson D.L."/>
            <person name="Bohlmann J."/>
            <person name="van Vuuren H.J."/>
            <person name="Jones S.J."/>
            <person name="Pretorius I.S."/>
            <person name="Schmidt S.A."/>
            <person name="Borneman A.R."/>
        </authorList>
    </citation>
    <scope>NUCLEOTIDE SEQUENCE [LARGE SCALE GENOMIC DNA]</scope>
    <source>
        <strain evidence="2">cv. Chardonnay</strain>
        <tissue evidence="1">Leaf</tissue>
    </source>
</reference>
<organism evidence="1 2">
    <name type="scientific">Vitis vinifera</name>
    <name type="common">Grape</name>
    <dbReference type="NCBI Taxonomy" id="29760"/>
    <lineage>
        <taxon>Eukaryota</taxon>
        <taxon>Viridiplantae</taxon>
        <taxon>Streptophyta</taxon>
        <taxon>Embryophyta</taxon>
        <taxon>Tracheophyta</taxon>
        <taxon>Spermatophyta</taxon>
        <taxon>Magnoliopsida</taxon>
        <taxon>eudicotyledons</taxon>
        <taxon>Gunneridae</taxon>
        <taxon>Pentapetalae</taxon>
        <taxon>rosids</taxon>
        <taxon>Vitales</taxon>
        <taxon>Vitaceae</taxon>
        <taxon>Viteae</taxon>
        <taxon>Vitis</taxon>
    </lineage>
</organism>
<name>A0A438CEE7_VITVI</name>
<dbReference type="EMBL" id="QGNW01002280">
    <property type="protein sequence ID" value="RVW21583.1"/>
    <property type="molecule type" value="Genomic_DNA"/>
</dbReference>
<comment type="caution">
    <text evidence="1">The sequence shown here is derived from an EMBL/GenBank/DDBJ whole genome shotgun (WGS) entry which is preliminary data.</text>
</comment>
<gene>
    <name evidence="1" type="ORF">CK203_109442</name>
</gene>
<evidence type="ECO:0000313" key="1">
    <source>
        <dbReference type="EMBL" id="RVW21583.1"/>
    </source>
</evidence>
<protein>
    <submittedName>
        <fullName evidence="1">Uncharacterized protein</fullName>
    </submittedName>
</protein>
<accession>A0A438CEE7</accession>
<dbReference type="Proteomes" id="UP000288805">
    <property type="component" value="Unassembled WGS sequence"/>
</dbReference>
<evidence type="ECO:0000313" key="2">
    <source>
        <dbReference type="Proteomes" id="UP000288805"/>
    </source>
</evidence>
<proteinExistence type="predicted"/>
<sequence>MDLKEVVALVFGGDLDASEELVAMHDTSLTRGNLGCFEGNGWIRNDEMVIYSQGKHLVREAKVVLWLAAHKKEVSP</sequence>